<protein>
    <recommendedName>
        <fullName evidence="6">CID domain-containing protein</fullName>
    </recommendedName>
</protein>
<feature type="domain" description="CID" evidence="6">
    <location>
        <begin position="162"/>
        <end position="295"/>
    </location>
</feature>
<feature type="compositionally biased region" description="Basic and acidic residues" evidence="5">
    <location>
        <begin position="291"/>
        <end position="328"/>
    </location>
</feature>
<evidence type="ECO:0000256" key="5">
    <source>
        <dbReference type="SAM" id="MobiDB-lite"/>
    </source>
</evidence>
<feature type="region of interest" description="Disordered" evidence="5">
    <location>
        <begin position="291"/>
        <end position="382"/>
    </location>
</feature>
<dbReference type="FunFam" id="1.25.40.90:FF:000007">
    <property type="entry name" value="Regulation of nuclear pre-mRNA domain-containing protein 1B"/>
    <property type="match status" value="1"/>
</dbReference>
<dbReference type="CDD" id="cd17002">
    <property type="entry name" value="CID_RPRD1"/>
    <property type="match status" value="1"/>
</dbReference>
<dbReference type="GO" id="GO:0000993">
    <property type="term" value="F:RNA polymerase II complex binding"/>
    <property type="evidence" value="ECO:0007669"/>
    <property type="project" value="TreeGrafter"/>
</dbReference>
<dbReference type="InterPro" id="IPR008942">
    <property type="entry name" value="ENTH_VHS"/>
</dbReference>
<evidence type="ECO:0000313" key="7">
    <source>
        <dbReference type="EMBL" id="CAD7601530.1"/>
    </source>
</evidence>
<dbReference type="PANTHER" id="PTHR12460:SF0">
    <property type="entry name" value="CID DOMAIN-CONTAINING PROTEIN-RELATED"/>
    <property type="match status" value="1"/>
</dbReference>
<keyword evidence="4" id="KW-0175">Coiled coil</keyword>
<dbReference type="Gene3D" id="1.25.40.90">
    <property type="match status" value="1"/>
</dbReference>
<evidence type="ECO:0000259" key="6">
    <source>
        <dbReference type="PROSITE" id="PS51391"/>
    </source>
</evidence>
<reference evidence="7" key="1">
    <citation type="submission" date="2020-11" db="EMBL/GenBank/DDBJ databases">
        <authorList>
            <person name="Tran Van P."/>
        </authorList>
    </citation>
    <scope>NUCLEOTIDE SEQUENCE</scope>
</reference>
<dbReference type="GO" id="GO:0005654">
    <property type="term" value="C:nucleoplasm"/>
    <property type="evidence" value="ECO:0007669"/>
    <property type="project" value="UniProtKB-ARBA"/>
</dbReference>
<dbReference type="GO" id="GO:0001111">
    <property type="term" value="P:RNA polymerase II promoter clearance"/>
    <property type="evidence" value="ECO:0007669"/>
    <property type="project" value="UniProtKB-ARBA"/>
</dbReference>
<dbReference type="PROSITE" id="PS51391">
    <property type="entry name" value="CID"/>
    <property type="match status" value="1"/>
</dbReference>
<dbReference type="Pfam" id="PF16566">
    <property type="entry name" value="CREPT"/>
    <property type="match status" value="1"/>
</dbReference>
<dbReference type="SUPFAM" id="SSF48464">
    <property type="entry name" value="ENTH/VHS domain"/>
    <property type="match status" value="1"/>
</dbReference>
<gene>
    <name evidence="7" type="ORF">TGEB3V08_LOCUS7994</name>
</gene>
<dbReference type="SMART" id="SM00582">
    <property type="entry name" value="RPR"/>
    <property type="match status" value="1"/>
</dbReference>
<dbReference type="AlphaFoldDB" id="A0A7R9K2N7"/>
<keyword evidence="2" id="KW-0539">Nucleus</keyword>
<accession>A0A7R9K2N7</accession>
<proteinExistence type="inferred from homology"/>
<evidence type="ECO:0000256" key="3">
    <source>
        <dbReference type="ARBA" id="ARBA00034310"/>
    </source>
</evidence>
<dbReference type="InterPro" id="IPR032337">
    <property type="entry name" value="RPRD1A/B_C"/>
</dbReference>
<evidence type="ECO:0000256" key="2">
    <source>
        <dbReference type="ARBA" id="ARBA00023242"/>
    </source>
</evidence>
<dbReference type="Gene3D" id="6.10.250.2560">
    <property type="match status" value="1"/>
</dbReference>
<dbReference type="PANTHER" id="PTHR12460">
    <property type="entry name" value="CYCLIN-DEPENDENT KINASE INHIBITOR-RELATED PROTEIN"/>
    <property type="match status" value="1"/>
</dbReference>
<feature type="compositionally biased region" description="Basic and acidic residues" evidence="5">
    <location>
        <begin position="335"/>
        <end position="353"/>
    </location>
</feature>
<feature type="coiled-coil region" evidence="4">
    <location>
        <begin position="466"/>
        <end position="493"/>
    </location>
</feature>
<comment type="similarity">
    <text evidence="3">Belongs to the UPF0400 (RTT103) family.</text>
</comment>
<organism evidence="7">
    <name type="scientific">Timema genevievae</name>
    <name type="common">Walking stick</name>
    <dbReference type="NCBI Taxonomy" id="629358"/>
    <lineage>
        <taxon>Eukaryota</taxon>
        <taxon>Metazoa</taxon>
        <taxon>Ecdysozoa</taxon>
        <taxon>Arthropoda</taxon>
        <taxon>Hexapoda</taxon>
        <taxon>Insecta</taxon>
        <taxon>Pterygota</taxon>
        <taxon>Neoptera</taxon>
        <taxon>Polyneoptera</taxon>
        <taxon>Phasmatodea</taxon>
        <taxon>Timematodea</taxon>
        <taxon>Timematoidea</taxon>
        <taxon>Timematidae</taxon>
        <taxon>Timema</taxon>
    </lineage>
</organism>
<evidence type="ECO:0000256" key="1">
    <source>
        <dbReference type="ARBA" id="ARBA00004123"/>
    </source>
</evidence>
<dbReference type="GO" id="GO:0042802">
    <property type="term" value="F:identical protein binding"/>
    <property type="evidence" value="ECO:0007669"/>
    <property type="project" value="UniProtKB-ARBA"/>
</dbReference>
<dbReference type="Pfam" id="PF04818">
    <property type="entry name" value="CID"/>
    <property type="match status" value="1"/>
</dbReference>
<sequence length="530" mass="59863">MSTTKEDVSEVLDQSTVESEPTDLVIPTDLVVFDEFIVVGTECVPLQPEQNEGSLTISSTIDDTNSILAVLTETSETGTSNNLNYEISDWRNIMSPNESYENFINDPNWTPDENDTDLLMDEKSNNEINLPIQCENESMEAAVRVERSETDVVLVSIEHEIMAGFTESALAKKLSDLNSSQQSIQTLSLWLIHHRKHHATIVKVWFKELVKAKDSRKLTFMYLANDVIQNSKKKGPEYGKEFATVLRKAFEAMAVPENDEKTRRSLGRILQIWEERGVYDSKLITEFKKGLEAPKNDDSPPKKKVKVELTDGHKKDEKKKESRKESKKVAVAATEPEKKGREQERLSRSRSESEVEVEVDGMKELHVTLSPRTPAGDPPEPEELIKALSDLENSASSDAAVRERVANLPPEVSELSYLTKLEDRAAGERLAIQVGEAVKLLNEYNKRLSTEMKDREKLMVMMRDFLQAQRDLLAQAELRLEEYSEKLRKVYAVRQEVKSHLQNLPDLTQLPDVTGGLAPLPSAGDLFSLH</sequence>
<dbReference type="GO" id="GO:0097550">
    <property type="term" value="C:transcription preinitiation complex"/>
    <property type="evidence" value="ECO:0007669"/>
    <property type="project" value="UniProtKB-ARBA"/>
</dbReference>
<dbReference type="GO" id="GO:0031124">
    <property type="term" value="P:mRNA 3'-end processing"/>
    <property type="evidence" value="ECO:0007669"/>
    <property type="project" value="TreeGrafter"/>
</dbReference>
<dbReference type="InterPro" id="IPR006569">
    <property type="entry name" value="CID_dom"/>
</dbReference>
<dbReference type="EMBL" id="OE842832">
    <property type="protein sequence ID" value="CAD7601530.1"/>
    <property type="molecule type" value="Genomic_DNA"/>
</dbReference>
<comment type="subcellular location">
    <subcellularLocation>
        <location evidence="1">Nucleus</location>
    </subcellularLocation>
</comment>
<name>A0A7R9K2N7_TIMGE</name>
<evidence type="ECO:0000256" key="4">
    <source>
        <dbReference type="SAM" id="Coils"/>
    </source>
</evidence>